<sequence>MKITLQRRLRVQRFPVLASVILRKSRPDIAELIRAAQQNPDAMPPRLMSYLRREGLWDTETKAITAAARQVLETGSVPARERGLYSIWYSDNDPLLGTRPLLLQRNTANWGPSWDKAKRHGDDSVLAVTAPATCFVHDGQAPQQLTLERLRPEVADAPEKSATLDLTWILVDQHSELLLQGDLELLGEAQKGKGQQRKNRVERISLRLQWSRMQVPALLEQIATAQDYSWDADAQRALCWVPEDFGQLCNFEVAEHELLRLQCPENGSFEKVLLEQYPLKPKGKQVADQWRMRWLEQQFAGAYTSPEDALRQQKAWLQQPAMAGFELQPLQGQELLNRLDRRRAPESYWHLAALQDLAPTRHKRHRSVLTYQKGQTFDLTEFVERLTHGHPVQYCVYADPHYKNRWQAGNLEWIQSQLQAQQGRVLTRAGELPRVPPRWDIETVSREDGGHDRFWVFVTDAGIHCWTCTTSLDFLIRDGHGNRVREVVTFAPIPEDQIPEFIEQAIDAMQGEPA</sequence>
<accession>A0ABW2A013</accession>
<protein>
    <submittedName>
        <fullName evidence="1">Uncharacterized protein</fullName>
    </submittedName>
</protein>
<dbReference type="EMBL" id="JBHSWE010000001">
    <property type="protein sequence ID" value="MFC6670772.1"/>
    <property type="molecule type" value="Genomic_DNA"/>
</dbReference>
<proteinExistence type="predicted"/>
<dbReference type="RefSeq" id="WP_379909271.1">
    <property type="nucleotide sequence ID" value="NZ_JBHSWE010000001.1"/>
</dbReference>
<evidence type="ECO:0000313" key="1">
    <source>
        <dbReference type="EMBL" id="MFC6670772.1"/>
    </source>
</evidence>
<gene>
    <name evidence="1" type="ORF">ACFQDL_12345</name>
</gene>
<name>A0ABW2A013_9GAMM</name>
<dbReference type="Proteomes" id="UP001596422">
    <property type="component" value="Unassembled WGS sequence"/>
</dbReference>
<keyword evidence="2" id="KW-1185">Reference proteome</keyword>
<comment type="caution">
    <text evidence="1">The sequence shown here is derived from an EMBL/GenBank/DDBJ whole genome shotgun (WGS) entry which is preliminary data.</text>
</comment>
<evidence type="ECO:0000313" key="2">
    <source>
        <dbReference type="Proteomes" id="UP001596422"/>
    </source>
</evidence>
<reference evidence="2" key="1">
    <citation type="journal article" date="2019" name="Int. J. Syst. Evol. Microbiol.">
        <title>The Global Catalogue of Microorganisms (GCM) 10K type strain sequencing project: providing services to taxonomists for standard genome sequencing and annotation.</title>
        <authorList>
            <consortium name="The Broad Institute Genomics Platform"/>
            <consortium name="The Broad Institute Genome Sequencing Center for Infectious Disease"/>
            <person name="Wu L."/>
            <person name="Ma J."/>
        </authorList>
    </citation>
    <scope>NUCLEOTIDE SEQUENCE [LARGE SCALE GENOMIC DNA]</scope>
    <source>
        <strain evidence="2">NBRC 111756</strain>
    </source>
</reference>
<organism evidence="1 2">
    <name type="scientific">Marinobacterium aestuariivivens</name>
    <dbReference type="NCBI Taxonomy" id="1698799"/>
    <lineage>
        <taxon>Bacteria</taxon>
        <taxon>Pseudomonadati</taxon>
        <taxon>Pseudomonadota</taxon>
        <taxon>Gammaproteobacteria</taxon>
        <taxon>Oceanospirillales</taxon>
        <taxon>Oceanospirillaceae</taxon>
        <taxon>Marinobacterium</taxon>
    </lineage>
</organism>